<feature type="binding site" evidence="5">
    <location>
        <position position="393"/>
    </location>
    <ligand>
        <name>Zn(2+)</name>
        <dbReference type="ChEBI" id="CHEBI:29105"/>
    </ligand>
</feature>
<dbReference type="AlphaFoldDB" id="A0A196SLG3"/>
<sequence length="573" mass="64331">MAELKYFADHGFQNITLGIPFGTHMLADLAEYSHKIEHLNLLVDMKEHIDLLDTTNGKYGILIKIDTGYHRAGLDYANTQAIIDLAWYAEKSRSASFLGIYSHAGHSYNQSSVEDVKRVAREERDRMVAVRRALESNGIAVHVVSCGSTPACTISDDWEGVTEIHAGNYCCFDRNQVQIGSCPSTDNNAGRLLTRILSFYPDRNTILTDGGGIPLSKDKSDMSNWGTIRGHPELYVQKISQEHAILTSDSPIDYSKYHIGEVLMVYPNHSCMTAAQHPVFYVLDGDMVVDKWVPCKFWCGLYYNLDDYDLPSPELLFDLQYFINNPDKYYSFYLNNLHQSFQPTFTHAFIRLLQDKGLLLRDYTQNIDSLERVVGIRDDLLVQTHGSIESCCCVACNEKYSMKYVELCLAKGVIPHCKCGGLVKPGIVFFGEKLPLKFTWYSKRDLGSCDLLLVLGTSLSVEPMASLVEYVRSSTPRVLINRERVGPFRFCGMSSCYRDVCYIGDCDEGVRELCSLLGWEGEVEAILRSTAPADFPRELPIFAETGSSTAINHCHSAPVLYEATDAPNESSNE</sequence>
<dbReference type="Gene3D" id="3.40.50.1220">
    <property type="entry name" value="TPP-binding domain"/>
    <property type="match status" value="1"/>
</dbReference>
<keyword evidence="5" id="KW-0862">Zinc</keyword>
<dbReference type="STRING" id="478820.A0A196SLG3"/>
<dbReference type="Pfam" id="PF14031">
    <property type="entry name" value="D-ser_dehydrat"/>
    <property type="match status" value="1"/>
</dbReference>
<keyword evidence="8" id="KW-1185">Reference proteome</keyword>
<proteinExistence type="inferred from homology"/>
<gene>
    <name evidence="7" type="ORF">AV274_1209</name>
</gene>
<dbReference type="InterPro" id="IPR051466">
    <property type="entry name" value="D-amino_acid_metab_enzyme"/>
</dbReference>
<evidence type="ECO:0000313" key="8">
    <source>
        <dbReference type="Proteomes" id="UP000078348"/>
    </source>
</evidence>
<comment type="similarity">
    <text evidence="1">Belongs to the DSD1 family.</text>
</comment>
<dbReference type="InterPro" id="IPR026590">
    <property type="entry name" value="Ssirtuin_cat_dom"/>
</dbReference>
<dbReference type="PROSITE" id="PS50305">
    <property type="entry name" value="SIRTUIN"/>
    <property type="match status" value="1"/>
</dbReference>
<keyword evidence="3" id="KW-0520">NAD</keyword>
<reference evidence="7 8" key="1">
    <citation type="submission" date="2016-05" db="EMBL/GenBank/DDBJ databases">
        <title>Nuclear genome of Blastocystis sp. subtype 1 NandII.</title>
        <authorList>
            <person name="Gentekaki E."/>
            <person name="Curtis B."/>
            <person name="Stairs C."/>
            <person name="Eme L."/>
            <person name="Herman E."/>
            <person name="Klimes V."/>
            <person name="Arias M.C."/>
            <person name="Elias M."/>
            <person name="Hilliou F."/>
            <person name="Klute M."/>
            <person name="Malik S.-B."/>
            <person name="Pightling A."/>
            <person name="Rachubinski R."/>
            <person name="Salas D."/>
            <person name="Schlacht A."/>
            <person name="Suga H."/>
            <person name="Archibald J."/>
            <person name="Ball S.G."/>
            <person name="Clark G."/>
            <person name="Dacks J."/>
            <person name="Van Der Giezen M."/>
            <person name="Tsaousis A."/>
            <person name="Roger A."/>
        </authorList>
    </citation>
    <scope>NUCLEOTIDE SEQUENCE [LARGE SCALE GENOMIC DNA]</scope>
    <source>
        <strain evidence="8">ATCC 50177 / NandII</strain>
    </source>
</reference>
<dbReference type="InterPro" id="IPR026591">
    <property type="entry name" value="Sirtuin_cat_small_dom_sf"/>
</dbReference>
<dbReference type="InterPro" id="IPR001608">
    <property type="entry name" value="Ala_racemase_N"/>
</dbReference>
<dbReference type="Gene3D" id="2.40.37.20">
    <property type="entry name" value="D-serine dehydratase-like domain"/>
    <property type="match status" value="1"/>
</dbReference>
<comment type="caution">
    <text evidence="7">The sequence shown here is derived from an EMBL/GenBank/DDBJ whole genome shotgun (WGS) entry which is preliminary data.</text>
</comment>
<dbReference type="GO" id="GO:0008721">
    <property type="term" value="F:D-serine ammonia-lyase activity"/>
    <property type="evidence" value="ECO:0007669"/>
    <property type="project" value="TreeGrafter"/>
</dbReference>
<dbReference type="GO" id="GO:0070403">
    <property type="term" value="F:NAD+ binding"/>
    <property type="evidence" value="ECO:0007669"/>
    <property type="project" value="InterPro"/>
</dbReference>
<dbReference type="InterPro" id="IPR029035">
    <property type="entry name" value="DHS-like_NAD/FAD-binding_dom"/>
</dbReference>
<dbReference type="GO" id="GO:0046872">
    <property type="term" value="F:metal ion binding"/>
    <property type="evidence" value="ECO:0007669"/>
    <property type="project" value="UniProtKB-KW"/>
</dbReference>
<dbReference type="Pfam" id="PF02146">
    <property type="entry name" value="SIR2"/>
    <property type="match status" value="1"/>
</dbReference>
<dbReference type="OrthoDB" id="20198at2759"/>
<dbReference type="GO" id="GO:0036088">
    <property type="term" value="P:D-serine catabolic process"/>
    <property type="evidence" value="ECO:0007669"/>
    <property type="project" value="TreeGrafter"/>
</dbReference>
<keyword evidence="5" id="KW-0479">Metal-binding</keyword>
<name>A0A196SLG3_BLAHN</name>
<evidence type="ECO:0000256" key="2">
    <source>
        <dbReference type="ARBA" id="ARBA00022679"/>
    </source>
</evidence>
<organism evidence="7 8">
    <name type="scientific">Blastocystis sp. subtype 1 (strain ATCC 50177 / NandII)</name>
    <dbReference type="NCBI Taxonomy" id="478820"/>
    <lineage>
        <taxon>Eukaryota</taxon>
        <taxon>Sar</taxon>
        <taxon>Stramenopiles</taxon>
        <taxon>Bigyra</taxon>
        <taxon>Opalozoa</taxon>
        <taxon>Opalinata</taxon>
        <taxon>Blastocystidae</taxon>
        <taxon>Blastocystis</taxon>
    </lineage>
</organism>
<dbReference type="PANTHER" id="PTHR28004:SF2">
    <property type="entry name" value="D-SERINE DEHYDRATASE"/>
    <property type="match status" value="1"/>
</dbReference>
<feature type="active site" description="Proton acceptor" evidence="5">
    <location>
        <position position="385"/>
    </location>
</feature>
<keyword evidence="4" id="KW-0456">Lyase</keyword>
<dbReference type="InterPro" id="IPR042208">
    <property type="entry name" value="D-ser_dehydrat-like_sf"/>
</dbReference>
<keyword evidence="2" id="KW-0808">Transferase</keyword>
<evidence type="ECO:0000256" key="5">
    <source>
        <dbReference type="PROSITE-ProRule" id="PRU00236"/>
    </source>
</evidence>
<dbReference type="Gene3D" id="3.30.1600.10">
    <property type="entry name" value="SIR2/SIRT2 'Small Domain"/>
    <property type="match status" value="1"/>
</dbReference>
<dbReference type="SUPFAM" id="SSF52467">
    <property type="entry name" value="DHS-like NAD/FAD-binding domain"/>
    <property type="match status" value="1"/>
</dbReference>
<dbReference type="InterPro" id="IPR026956">
    <property type="entry name" value="D-ser_dehydrat-like_dom"/>
</dbReference>
<protein>
    <submittedName>
        <fullName evidence="7">NAD-dependent protein deacetylase sirtuin-2</fullName>
    </submittedName>
</protein>
<feature type="domain" description="Deacetylase sirtuin-type" evidence="6">
    <location>
        <begin position="300"/>
        <end position="520"/>
    </location>
</feature>
<dbReference type="InterPro" id="IPR003000">
    <property type="entry name" value="Sirtuin"/>
</dbReference>
<dbReference type="PANTHER" id="PTHR28004">
    <property type="entry name" value="ZGC:162816-RELATED"/>
    <property type="match status" value="1"/>
</dbReference>
<evidence type="ECO:0000256" key="3">
    <source>
        <dbReference type="ARBA" id="ARBA00023027"/>
    </source>
</evidence>
<dbReference type="Pfam" id="PF01168">
    <property type="entry name" value="Ala_racemase_N"/>
    <property type="match status" value="1"/>
</dbReference>
<evidence type="ECO:0000313" key="7">
    <source>
        <dbReference type="EMBL" id="OAO17052.1"/>
    </source>
</evidence>
<dbReference type="SMART" id="SM01119">
    <property type="entry name" value="D-ser_dehydrat"/>
    <property type="match status" value="1"/>
</dbReference>
<feature type="binding site" evidence="5">
    <location>
        <position position="417"/>
    </location>
    <ligand>
        <name>Zn(2+)</name>
        <dbReference type="ChEBI" id="CHEBI:29105"/>
    </ligand>
</feature>
<evidence type="ECO:0000256" key="1">
    <source>
        <dbReference type="ARBA" id="ARBA00005323"/>
    </source>
</evidence>
<dbReference type="Gene3D" id="3.20.20.10">
    <property type="entry name" value="Alanine racemase"/>
    <property type="match status" value="1"/>
</dbReference>
<dbReference type="InterPro" id="IPR029066">
    <property type="entry name" value="PLP-binding_barrel"/>
</dbReference>
<dbReference type="Proteomes" id="UP000078348">
    <property type="component" value="Unassembled WGS sequence"/>
</dbReference>
<dbReference type="EMBL" id="LXWW01000047">
    <property type="protein sequence ID" value="OAO17052.1"/>
    <property type="molecule type" value="Genomic_DNA"/>
</dbReference>
<evidence type="ECO:0000256" key="4">
    <source>
        <dbReference type="ARBA" id="ARBA00023239"/>
    </source>
</evidence>
<accession>A0A196SLG3</accession>
<dbReference type="SUPFAM" id="SSF51419">
    <property type="entry name" value="PLP-binding barrel"/>
    <property type="match status" value="1"/>
</dbReference>
<evidence type="ECO:0000259" key="6">
    <source>
        <dbReference type="PROSITE" id="PS50305"/>
    </source>
</evidence>
<feature type="binding site" evidence="5">
    <location>
        <position position="396"/>
    </location>
    <ligand>
        <name>Zn(2+)</name>
        <dbReference type="ChEBI" id="CHEBI:29105"/>
    </ligand>
</feature>
<feature type="binding site" evidence="5">
    <location>
        <position position="419"/>
    </location>
    <ligand>
        <name>Zn(2+)</name>
        <dbReference type="ChEBI" id="CHEBI:29105"/>
    </ligand>
</feature>
<dbReference type="GO" id="GO:0016740">
    <property type="term" value="F:transferase activity"/>
    <property type="evidence" value="ECO:0007669"/>
    <property type="project" value="UniProtKB-KW"/>
</dbReference>